<gene>
    <name evidence="1" type="ORF">ACFQL9_00455</name>
</gene>
<accession>A0ABD5W5D1</accession>
<evidence type="ECO:0000313" key="1">
    <source>
        <dbReference type="EMBL" id="MFC7068098.1"/>
    </source>
</evidence>
<protein>
    <recommendedName>
        <fullName evidence="3">Endonuclease</fullName>
    </recommendedName>
</protein>
<organism evidence="1 2">
    <name type="scientific">Halobaculum lipolyticum</name>
    <dbReference type="NCBI Taxonomy" id="3032001"/>
    <lineage>
        <taxon>Archaea</taxon>
        <taxon>Methanobacteriati</taxon>
        <taxon>Methanobacteriota</taxon>
        <taxon>Stenosarchaea group</taxon>
        <taxon>Halobacteria</taxon>
        <taxon>Halobacteriales</taxon>
        <taxon>Haloferacaceae</taxon>
        <taxon>Halobaculum</taxon>
    </lineage>
</organism>
<dbReference type="GeneID" id="81126725"/>
<reference evidence="1 2" key="1">
    <citation type="journal article" date="2019" name="Int. J. Syst. Evol. Microbiol.">
        <title>The Global Catalogue of Microorganisms (GCM) 10K type strain sequencing project: providing services to taxonomists for standard genome sequencing and annotation.</title>
        <authorList>
            <consortium name="The Broad Institute Genomics Platform"/>
            <consortium name="The Broad Institute Genome Sequencing Center for Infectious Disease"/>
            <person name="Wu L."/>
            <person name="Ma J."/>
        </authorList>
    </citation>
    <scope>NUCLEOTIDE SEQUENCE [LARGE SCALE GENOMIC DNA]</scope>
    <source>
        <strain evidence="1 2">DT31</strain>
    </source>
</reference>
<name>A0ABD5W5D1_9EURY</name>
<evidence type="ECO:0000313" key="2">
    <source>
        <dbReference type="Proteomes" id="UP001596461"/>
    </source>
</evidence>
<dbReference type="RefSeq" id="WP_284031767.1">
    <property type="nucleotide sequence ID" value="NZ_CP126154.1"/>
</dbReference>
<comment type="caution">
    <text evidence="1">The sequence shown here is derived from an EMBL/GenBank/DDBJ whole genome shotgun (WGS) entry which is preliminary data.</text>
</comment>
<dbReference type="Proteomes" id="UP001596461">
    <property type="component" value="Unassembled WGS sequence"/>
</dbReference>
<keyword evidence="2" id="KW-1185">Reference proteome</keyword>
<proteinExistence type="predicted"/>
<evidence type="ECO:0008006" key="3">
    <source>
        <dbReference type="Google" id="ProtNLM"/>
    </source>
</evidence>
<sequence>MTERWVRQKREVDSYNVFFNAFKGYNPSESLYDLGYRLVGSFVEITDSRQDITAEPDFVLYNDDTLLLVEIKSGSNINSRDINQMERTASISIESAVEWLRDADMTASGYNPNSLTNIEPAIVYYKDFIEDCRSSTGCANALSEIAEHASVLSQEKGGSLVLEEGEIADANLRTRLESGIPIPVTVDKNVYLTENVGREILAFSIVHDTVLNSIGKDSELAIEAEDIVERYRHRTMPIGKVNDSLEFLRQMGACVKIGDEFVFRYGNISGMMEVTEVLETNSVREFLAESNYDEAQTTLDSHSVDADADDDD</sequence>
<dbReference type="AlphaFoldDB" id="A0ABD5W5D1"/>
<dbReference type="EMBL" id="JBHTAH010000001">
    <property type="protein sequence ID" value="MFC7068098.1"/>
    <property type="molecule type" value="Genomic_DNA"/>
</dbReference>